<organism evidence="2 3">
    <name type="scientific">Oryza sativa subsp. japonica</name>
    <name type="common">Rice</name>
    <dbReference type="NCBI Taxonomy" id="39947"/>
    <lineage>
        <taxon>Eukaryota</taxon>
        <taxon>Viridiplantae</taxon>
        <taxon>Streptophyta</taxon>
        <taxon>Embryophyta</taxon>
        <taxon>Tracheophyta</taxon>
        <taxon>Spermatophyta</taxon>
        <taxon>Magnoliopsida</taxon>
        <taxon>Liliopsida</taxon>
        <taxon>Poales</taxon>
        <taxon>Poaceae</taxon>
        <taxon>BOP clade</taxon>
        <taxon>Oryzoideae</taxon>
        <taxon>Oryzeae</taxon>
        <taxon>Oryzinae</taxon>
        <taxon>Oryza</taxon>
        <taxon>Oryza sativa</taxon>
    </lineage>
</organism>
<feature type="region of interest" description="Disordered" evidence="1">
    <location>
        <begin position="1"/>
        <end position="20"/>
    </location>
</feature>
<evidence type="ECO:0000313" key="2">
    <source>
        <dbReference type="EMBL" id="BAT01752.1"/>
    </source>
</evidence>
<reference evidence="3" key="1">
    <citation type="journal article" date="2005" name="Nature">
        <title>The map-based sequence of the rice genome.</title>
        <authorList>
            <consortium name="International rice genome sequencing project (IRGSP)"/>
            <person name="Matsumoto T."/>
            <person name="Wu J."/>
            <person name="Kanamori H."/>
            <person name="Katayose Y."/>
            <person name="Fujisawa M."/>
            <person name="Namiki N."/>
            <person name="Mizuno H."/>
            <person name="Yamamoto K."/>
            <person name="Antonio B.A."/>
            <person name="Baba T."/>
            <person name="Sakata K."/>
            <person name="Nagamura Y."/>
            <person name="Aoki H."/>
            <person name="Arikawa K."/>
            <person name="Arita K."/>
            <person name="Bito T."/>
            <person name="Chiden Y."/>
            <person name="Fujitsuka N."/>
            <person name="Fukunaka R."/>
            <person name="Hamada M."/>
            <person name="Harada C."/>
            <person name="Hayashi A."/>
            <person name="Hijishita S."/>
            <person name="Honda M."/>
            <person name="Hosokawa S."/>
            <person name="Ichikawa Y."/>
            <person name="Idonuma A."/>
            <person name="Iijima M."/>
            <person name="Ikeda M."/>
            <person name="Ikeno M."/>
            <person name="Ito K."/>
            <person name="Ito S."/>
            <person name="Ito T."/>
            <person name="Ito Y."/>
            <person name="Ito Y."/>
            <person name="Iwabuchi A."/>
            <person name="Kamiya K."/>
            <person name="Karasawa W."/>
            <person name="Kurita K."/>
            <person name="Katagiri S."/>
            <person name="Kikuta A."/>
            <person name="Kobayashi H."/>
            <person name="Kobayashi N."/>
            <person name="Machita K."/>
            <person name="Maehara T."/>
            <person name="Masukawa M."/>
            <person name="Mizubayashi T."/>
            <person name="Mukai Y."/>
            <person name="Nagasaki H."/>
            <person name="Nagata Y."/>
            <person name="Naito S."/>
            <person name="Nakashima M."/>
            <person name="Nakama Y."/>
            <person name="Nakamichi Y."/>
            <person name="Nakamura M."/>
            <person name="Meguro A."/>
            <person name="Negishi M."/>
            <person name="Ohta I."/>
            <person name="Ohta T."/>
            <person name="Okamoto M."/>
            <person name="Ono N."/>
            <person name="Saji S."/>
            <person name="Sakaguchi M."/>
            <person name="Sakai K."/>
            <person name="Shibata M."/>
            <person name="Shimokawa T."/>
            <person name="Song J."/>
            <person name="Takazaki Y."/>
            <person name="Terasawa K."/>
            <person name="Tsugane M."/>
            <person name="Tsuji K."/>
            <person name="Ueda S."/>
            <person name="Waki K."/>
            <person name="Yamagata H."/>
            <person name="Yamamoto M."/>
            <person name="Yamamoto S."/>
            <person name="Yamane H."/>
            <person name="Yoshiki S."/>
            <person name="Yoshihara R."/>
            <person name="Yukawa K."/>
            <person name="Zhong H."/>
            <person name="Yano M."/>
            <person name="Yuan Q."/>
            <person name="Ouyang S."/>
            <person name="Liu J."/>
            <person name="Jones K.M."/>
            <person name="Gansberger K."/>
            <person name="Moffat K."/>
            <person name="Hill J."/>
            <person name="Bera J."/>
            <person name="Fadrosh D."/>
            <person name="Jin S."/>
            <person name="Johri S."/>
            <person name="Kim M."/>
            <person name="Overton L."/>
            <person name="Reardon M."/>
            <person name="Tsitrin T."/>
            <person name="Vuong H."/>
            <person name="Weaver B."/>
            <person name="Ciecko A."/>
            <person name="Tallon L."/>
            <person name="Jackson J."/>
            <person name="Pai G."/>
            <person name="Aken S.V."/>
            <person name="Utterback T."/>
            <person name="Reidmuller S."/>
            <person name="Feldblyum T."/>
            <person name="Hsiao J."/>
            <person name="Zismann V."/>
            <person name="Iobst S."/>
            <person name="de Vazeille A.R."/>
            <person name="Buell C.R."/>
            <person name="Ying K."/>
            <person name="Li Y."/>
            <person name="Lu T."/>
            <person name="Huang Y."/>
            <person name="Zhao Q."/>
            <person name="Feng Q."/>
            <person name="Zhang L."/>
            <person name="Zhu J."/>
            <person name="Weng Q."/>
            <person name="Mu J."/>
            <person name="Lu Y."/>
            <person name="Fan D."/>
            <person name="Liu Y."/>
            <person name="Guan J."/>
            <person name="Zhang Y."/>
            <person name="Yu S."/>
            <person name="Liu X."/>
            <person name="Zhang Y."/>
            <person name="Hong G."/>
            <person name="Han B."/>
            <person name="Choisne N."/>
            <person name="Demange N."/>
            <person name="Orjeda G."/>
            <person name="Samain S."/>
            <person name="Cattolico L."/>
            <person name="Pelletier E."/>
            <person name="Couloux A."/>
            <person name="Segurens B."/>
            <person name="Wincker P."/>
            <person name="D'Hont A."/>
            <person name="Scarpelli C."/>
            <person name="Weissenbach J."/>
            <person name="Salanoubat M."/>
            <person name="Quetier F."/>
            <person name="Yu Y."/>
            <person name="Kim H.R."/>
            <person name="Rambo T."/>
            <person name="Currie J."/>
            <person name="Collura K."/>
            <person name="Luo M."/>
            <person name="Yang T."/>
            <person name="Ammiraju J.S.S."/>
            <person name="Engler F."/>
            <person name="Soderlund C."/>
            <person name="Wing R.A."/>
            <person name="Palmer L.E."/>
            <person name="de la Bastide M."/>
            <person name="Spiegel L."/>
            <person name="Nascimento L."/>
            <person name="Zutavern T."/>
            <person name="O'Shaughnessy A."/>
            <person name="Dike S."/>
            <person name="Dedhia N."/>
            <person name="Preston R."/>
            <person name="Balija V."/>
            <person name="McCombie W.R."/>
            <person name="Chow T."/>
            <person name="Chen H."/>
            <person name="Chung M."/>
            <person name="Chen C."/>
            <person name="Shaw J."/>
            <person name="Wu H."/>
            <person name="Hsiao K."/>
            <person name="Chao Y."/>
            <person name="Chu M."/>
            <person name="Cheng C."/>
            <person name="Hour A."/>
            <person name="Lee P."/>
            <person name="Lin S."/>
            <person name="Lin Y."/>
            <person name="Liou J."/>
            <person name="Liu S."/>
            <person name="Hsing Y."/>
            <person name="Raghuvanshi S."/>
            <person name="Mohanty A."/>
            <person name="Bharti A.K."/>
            <person name="Gaur A."/>
            <person name="Gupta V."/>
            <person name="Kumar D."/>
            <person name="Ravi V."/>
            <person name="Vij S."/>
            <person name="Kapur A."/>
            <person name="Khurana P."/>
            <person name="Khurana P."/>
            <person name="Khurana J.P."/>
            <person name="Tyagi A.K."/>
            <person name="Gaikwad K."/>
            <person name="Singh A."/>
            <person name="Dalal V."/>
            <person name="Srivastava S."/>
            <person name="Dixit A."/>
            <person name="Pal A.K."/>
            <person name="Ghazi I.A."/>
            <person name="Yadav M."/>
            <person name="Pandit A."/>
            <person name="Bhargava A."/>
            <person name="Sureshbabu K."/>
            <person name="Batra K."/>
            <person name="Sharma T.R."/>
            <person name="Mohapatra T."/>
            <person name="Singh N.K."/>
            <person name="Messing J."/>
            <person name="Nelson A.B."/>
            <person name="Fuks G."/>
            <person name="Kavchok S."/>
            <person name="Keizer G."/>
            <person name="Linton E."/>
            <person name="Llaca V."/>
            <person name="Song R."/>
            <person name="Tanyolac B."/>
            <person name="Young S."/>
            <person name="Ho-Il K."/>
            <person name="Hahn J.H."/>
            <person name="Sangsakoo G."/>
            <person name="Vanavichit A."/>
            <person name="de Mattos Luiz.A.T."/>
            <person name="Zimmer P.D."/>
            <person name="Malone G."/>
            <person name="Dellagostin O."/>
            <person name="de Oliveira A.C."/>
            <person name="Bevan M."/>
            <person name="Bancroft I."/>
            <person name="Minx P."/>
            <person name="Cordum H."/>
            <person name="Wilson R."/>
            <person name="Cheng Z."/>
            <person name="Jin W."/>
            <person name="Jiang J."/>
            <person name="Leong S.A."/>
            <person name="Iwama H."/>
            <person name="Gojobori T."/>
            <person name="Itoh T."/>
            <person name="Niimura Y."/>
            <person name="Fujii Y."/>
            <person name="Habara T."/>
            <person name="Sakai H."/>
            <person name="Sato Y."/>
            <person name="Wilson G."/>
            <person name="Kumar K."/>
            <person name="McCouch S."/>
            <person name="Juretic N."/>
            <person name="Hoen D."/>
            <person name="Wright S."/>
            <person name="Bruskiewich R."/>
            <person name="Bureau T."/>
            <person name="Miyao A."/>
            <person name="Hirochika H."/>
            <person name="Nishikawa T."/>
            <person name="Kadowaki K."/>
            <person name="Sugiura M."/>
            <person name="Burr B."/>
            <person name="Sasaki T."/>
        </authorList>
    </citation>
    <scope>NUCLEOTIDE SEQUENCE [LARGE SCALE GENOMIC DNA]</scope>
    <source>
        <strain evidence="3">cv. Nipponbare</strain>
    </source>
</reference>
<name>A0A0P0X6C3_ORYSJ</name>
<accession>A0A0P0X6C3</accession>
<dbReference type="PaxDb" id="39947-A0A0P0X6C3"/>
<dbReference type="InParanoid" id="A0A0P0X6C3"/>
<dbReference type="STRING" id="39947.A0A0P0X6C3"/>
<reference evidence="2 3" key="3">
    <citation type="journal article" date="2013" name="Rice">
        <title>Improvement of the Oryza sativa Nipponbare reference genome using next generation sequence and optical map data.</title>
        <authorList>
            <person name="Kawahara Y."/>
            <person name="de la Bastide M."/>
            <person name="Hamilton J.P."/>
            <person name="Kanamori H."/>
            <person name="McCombie W.R."/>
            <person name="Ouyang S."/>
            <person name="Schwartz D.C."/>
            <person name="Tanaka T."/>
            <person name="Wu J."/>
            <person name="Zhou S."/>
            <person name="Childs K.L."/>
            <person name="Davidson R.M."/>
            <person name="Lin H."/>
            <person name="Quesada-Ocampo L."/>
            <person name="Vaillancourt B."/>
            <person name="Sakai H."/>
            <person name="Lee S.S."/>
            <person name="Kim J."/>
            <person name="Numa H."/>
            <person name="Itoh T."/>
            <person name="Buell C.R."/>
            <person name="Matsumoto T."/>
        </authorList>
    </citation>
    <scope>NUCLEOTIDE SEQUENCE [LARGE SCALE GENOMIC DNA]</scope>
    <source>
        <strain evidence="3">cv. Nipponbare</strain>
    </source>
</reference>
<feature type="compositionally biased region" description="Basic residues" evidence="1">
    <location>
        <begin position="73"/>
        <end position="83"/>
    </location>
</feature>
<dbReference type="AlphaFoldDB" id="A0A0P0X6C3"/>
<evidence type="ECO:0000256" key="1">
    <source>
        <dbReference type="SAM" id="MobiDB-lite"/>
    </source>
</evidence>
<gene>
    <name evidence="2" type="ordered locus">Os07g0515366</name>
    <name evidence="2" type="ORF">OSNPB_070515366</name>
</gene>
<feature type="compositionally biased region" description="Basic residues" evidence="1">
    <location>
        <begin position="1"/>
        <end position="14"/>
    </location>
</feature>
<dbReference type="EMBL" id="AP014963">
    <property type="protein sequence ID" value="BAT01752.1"/>
    <property type="molecule type" value="Genomic_DNA"/>
</dbReference>
<keyword evidence="3" id="KW-1185">Reference proteome</keyword>
<dbReference type="Proteomes" id="UP000059680">
    <property type="component" value="Chromosome 7"/>
</dbReference>
<proteinExistence type="predicted"/>
<reference evidence="2 3" key="2">
    <citation type="journal article" date="2013" name="Plant Cell Physiol.">
        <title>Rice Annotation Project Database (RAP-DB): an integrative and interactive database for rice genomics.</title>
        <authorList>
            <person name="Sakai H."/>
            <person name="Lee S.S."/>
            <person name="Tanaka T."/>
            <person name="Numa H."/>
            <person name="Kim J."/>
            <person name="Kawahara Y."/>
            <person name="Wakimoto H."/>
            <person name="Yang C.C."/>
            <person name="Iwamoto M."/>
            <person name="Abe T."/>
            <person name="Yamada Y."/>
            <person name="Muto A."/>
            <person name="Inokuchi H."/>
            <person name="Ikemura T."/>
            <person name="Matsumoto T."/>
            <person name="Sasaki T."/>
            <person name="Itoh T."/>
        </authorList>
    </citation>
    <scope>NUCLEOTIDE SEQUENCE [LARGE SCALE GENOMIC DNA]</scope>
    <source>
        <strain evidence="3">cv. Nipponbare</strain>
    </source>
</reference>
<feature type="compositionally biased region" description="Low complexity" evidence="1">
    <location>
        <begin position="50"/>
        <end position="72"/>
    </location>
</feature>
<sequence>MERRRQRVTRRRRSGGSCAKQCVTAAECPTMQPPMGNDRPPQGVPGRPVSAFMPGAAAAPPSPSFGAASAPRRLLRPLRRPSRPCHLNAPLALDRRSRAP</sequence>
<feature type="region of interest" description="Disordered" evidence="1">
    <location>
        <begin position="29"/>
        <end position="100"/>
    </location>
</feature>
<protein>
    <submittedName>
        <fullName evidence="2">Os07g0515366 protein</fullName>
    </submittedName>
</protein>
<evidence type="ECO:0000313" key="3">
    <source>
        <dbReference type="Proteomes" id="UP000059680"/>
    </source>
</evidence>